<keyword evidence="3" id="KW-1185">Reference proteome</keyword>
<comment type="caution">
    <text evidence="2">The sequence shown here is derived from an EMBL/GenBank/DDBJ whole genome shotgun (WGS) entry which is preliminary data.</text>
</comment>
<name>A0A9P6L580_9AGAM</name>
<dbReference type="Proteomes" id="UP000736335">
    <property type="component" value="Unassembled WGS sequence"/>
</dbReference>
<evidence type="ECO:0000313" key="2">
    <source>
        <dbReference type="EMBL" id="KAF9783226.1"/>
    </source>
</evidence>
<feature type="region of interest" description="Disordered" evidence="1">
    <location>
        <begin position="54"/>
        <end position="92"/>
    </location>
</feature>
<sequence>MDMMVFGRKDCEKQQSETLKANPALPPPGRLWYPSFCLVVWQWHRAPANLERKRRYTSEKRERNTEGEGRGKKMVHGQPRQDNYAAKNTPVDKSDSMTLYTHKYETGGEWGDRKVFGGRGGGKEERIHTEAGRMGVIRLNARGSNMRSGKDGQKSRREGGMGSKVHAYKIFFLSVMMIHWGSCRLENSTSLSLVTSERSKEPVNDPSTGMLHL</sequence>
<evidence type="ECO:0000313" key="3">
    <source>
        <dbReference type="Proteomes" id="UP000736335"/>
    </source>
</evidence>
<reference evidence="2" key="2">
    <citation type="submission" date="2020-11" db="EMBL/GenBank/DDBJ databases">
        <authorList>
            <consortium name="DOE Joint Genome Institute"/>
            <person name="Kuo A."/>
            <person name="Miyauchi S."/>
            <person name="Kiss E."/>
            <person name="Drula E."/>
            <person name="Kohler A."/>
            <person name="Sanchez-Garcia M."/>
            <person name="Andreopoulos B."/>
            <person name="Barry K.W."/>
            <person name="Bonito G."/>
            <person name="Buee M."/>
            <person name="Carver A."/>
            <person name="Chen C."/>
            <person name="Cichocki N."/>
            <person name="Clum A."/>
            <person name="Culley D."/>
            <person name="Crous P.W."/>
            <person name="Fauchery L."/>
            <person name="Girlanda M."/>
            <person name="Hayes R."/>
            <person name="Keri Z."/>
            <person name="Labutti K."/>
            <person name="Lipzen A."/>
            <person name="Lombard V."/>
            <person name="Magnuson J."/>
            <person name="Maillard F."/>
            <person name="Morin E."/>
            <person name="Murat C."/>
            <person name="Nolan M."/>
            <person name="Ohm R."/>
            <person name="Pangilinan J."/>
            <person name="Pereira M."/>
            <person name="Perotto S."/>
            <person name="Peter M."/>
            <person name="Riley R."/>
            <person name="Sitrit Y."/>
            <person name="Stielow B."/>
            <person name="Szollosi G."/>
            <person name="Zifcakova L."/>
            <person name="Stursova M."/>
            <person name="Spatafora J.W."/>
            <person name="Tedersoo L."/>
            <person name="Vaario L.-M."/>
            <person name="Yamada A."/>
            <person name="Yan M."/>
            <person name="Wang P."/>
            <person name="Xu J."/>
            <person name="Bruns T."/>
            <person name="Baldrian P."/>
            <person name="Vilgalys R."/>
            <person name="Henrissat B."/>
            <person name="Grigoriev I.V."/>
            <person name="Hibbett D."/>
            <person name="Nagy L.G."/>
            <person name="Martin F.M."/>
        </authorList>
    </citation>
    <scope>NUCLEOTIDE SEQUENCE</scope>
    <source>
        <strain evidence="2">UH-Tt-Lm1</strain>
    </source>
</reference>
<accession>A0A9P6L580</accession>
<dbReference type="EMBL" id="WIUZ02000010">
    <property type="protein sequence ID" value="KAF9783226.1"/>
    <property type="molecule type" value="Genomic_DNA"/>
</dbReference>
<feature type="compositionally biased region" description="Basic and acidic residues" evidence="1">
    <location>
        <begin position="56"/>
        <end position="71"/>
    </location>
</feature>
<evidence type="ECO:0000256" key="1">
    <source>
        <dbReference type="SAM" id="MobiDB-lite"/>
    </source>
</evidence>
<organism evidence="2 3">
    <name type="scientific">Thelephora terrestris</name>
    <dbReference type="NCBI Taxonomy" id="56493"/>
    <lineage>
        <taxon>Eukaryota</taxon>
        <taxon>Fungi</taxon>
        <taxon>Dikarya</taxon>
        <taxon>Basidiomycota</taxon>
        <taxon>Agaricomycotina</taxon>
        <taxon>Agaricomycetes</taxon>
        <taxon>Thelephorales</taxon>
        <taxon>Thelephoraceae</taxon>
        <taxon>Thelephora</taxon>
    </lineage>
</organism>
<feature type="region of interest" description="Disordered" evidence="1">
    <location>
        <begin position="194"/>
        <end position="213"/>
    </location>
</feature>
<proteinExistence type="predicted"/>
<gene>
    <name evidence="2" type="ORF">BJ322DRAFT_1021947</name>
</gene>
<dbReference type="AlphaFoldDB" id="A0A9P6L580"/>
<protein>
    <submittedName>
        <fullName evidence="2">Uncharacterized protein</fullName>
    </submittedName>
</protein>
<reference evidence="2" key="1">
    <citation type="journal article" date="2020" name="Nat. Commun.">
        <title>Large-scale genome sequencing of mycorrhizal fungi provides insights into the early evolution of symbiotic traits.</title>
        <authorList>
            <person name="Miyauchi S."/>
            <person name="Kiss E."/>
            <person name="Kuo A."/>
            <person name="Drula E."/>
            <person name="Kohler A."/>
            <person name="Sanchez-Garcia M."/>
            <person name="Morin E."/>
            <person name="Andreopoulos B."/>
            <person name="Barry K.W."/>
            <person name="Bonito G."/>
            <person name="Buee M."/>
            <person name="Carver A."/>
            <person name="Chen C."/>
            <person name="Cichocki N."/>
            <person name="Clum A."/>
            <person name="Culley D."/>
            <person name="Crous P.W."/>
            <person name="Fauchery L."/>
            <person name="Girlanda M."/>
            <person name="Hayes R.D."/>
            <person name="Keri Z."/>
            <person name="LaButti K."/>
            <person name="Lipzen A."/>
            <person name="Lombard V."/>
            <person name="Magnuson J."/>
            <person name="Maillard F."/>
            <person name="Murat C."/>
            <person name="Nolan M."/>
            <person name="Ohm R.A."/>
            <person name="Pangilinan J."/>
            <person name="Pereira M.F."/>
            <person name="Perotto S."/>
            <person name="Peter M."/>
            <person name="Pfister S."/>
            <person name="Riley R."/>
            <person name="Sitrit Y."/>
            <person name="Stielow J.B."/>
            <person name="Szollosi G."/>
            <person name="Zifcakova L."/>
            <person name="Stursova M."/>
            <person name="Spatafora J.W."/>
            <person name="Tedersoo L."/>
            <person name="Vaario L.M."/>
            <person name="Yamada A."/>
            <person name="Yan M."/>
            <person name="Wang P."/>
            <person name="Xu J."/>
            <person name="Bruns T."/>
            <person name="Baldrian P."/>
            <person name="Vilgalys R."/>
            <person name="Dunand C."/>
            <person name="Henrissat B."/>
            <person name="Grigoriev I.V."/>
            <person name="Hibbett D."/>
            <person name="Nagy L.G."/>
            <person name="Martin F.M."/>
        </authorList>
    </citation>
    <scope>NUCLEOTIDE SEQUENCE</scope>
    <source>
        <strain evidence="2">UH-Tt-Lm1</strain>
    </source>
</reference>